<dbReference type="HOGENOM" id="CLU_049421_4_0_7"/>
<organism evidence="7 8">
    <name type="scientific">Helicobacter felis (strain ATCC 49179 / CCUG 28539 / NCTC 12436 / CS1)</name>
    <dbReference type="NCBI Taxonomy" id="936155"/>
    <lineage>
        <taxon>Bacteria</taxon>
        <taxon>Pseudomonadati</taxon>
        <taxon>Campylobacterota</taxon>
        <taxon>Epsilonproteobacteria</taxon>
        <taxon>Campylobacterales</taxon>
        <taxon>Helicobacteraceae</taxon>
        <taxon>Helicobacter</taxon>
    </lineage>
</organism>
<keyword evidence="6 7" id="KW-0012">Acyltransferase</keyword>
<protein>
    <submittedName>
        <fullName evidence="7">Lipid A biosynthesis acyltransferase</fullName>
    </submittedName>
</protein>
<dbReference type="GO" id="GO:0005886">
    <property type="term" value="C:plasma membrane"/>
    <property type="evidence" value="ECO:0007669"/>
    <property type="project" value="UniProtKB-SubCell"/>
</dbReference>
<evidence type="ECO:0000256" key="6">
    <source>
        <dbReference type="ARBA" id="ARBA00023315"/>
    </source>
</evidence>
<dbReference type="KEGG" id="hfe:HFELIS_06650"/>
<dbReference type="Proteomes" id="UP000007934">
    <property type="component" value="Chromosome"/>
</dbReference>
<keyword evidence="8" id="KW-1185">Reference proteome</keyword>
<evidence type="ECO:0000256" key="2">
    <source>
        <dbReference type="ARBA" id="ARBA00022475"/>
    </source>
</evidence>
<evidence type="ECO:0000313" key="7">
    <source>
        <dbReference type="EMBL" id="CBY82749.1"/>
    </source>
</evidence>
<evidence type="ECO:0000256" key="5">
    <source>
        <dbReference type="ARBA" id="ARBA00023136"/>
    </source>
</evidence>
<proteinExistence type="predicted"/>
<dbReference type="EMBL" id="FQ670179">
    <property type="protein sequence ID" value="CBY82749.1"/>
    <property type="molecule type" value="Genomic_DNA"/>
</dbReference>
<dbReference type="eggNOG" id="COG1560">
    <property type="taxonomic scope" value="Bacteria"/>
</dbReference>
<name>E7AAS8_HELFC</name>
<keyword evidence="4" id="KW-0808">Transferase</keyword>
<dbReference type="OrthoDB" id="9803456at2"/>
<reference evidence="7 8" key="1">
    <citation type="journal article" date="2011" name="Genome Biol. Evol.">
        <title>Comparative whole genome sequence analysis of the carcinogenic bacterial model pathogen Helicobacter felis.</title>
        <authorList>
            <person name="Arnold I.C."/>
            <person name="Zigova Z."/>
            <person name="Holden M."/>
            <person name="Lawley T.D."/>
            <person name="Rad R."/>
            <person name="Dougan G."/>
            <person name="Falkow S."/>
            <person name="Bentley S.D."/>
            <person name="Muller A."/>
        </authorList>
    </citation>
    <scope>NUCLEOTIDE SEQUENCE [LARGE SCALE GENOMIC DNA]</scope>
    <source>
        <strain evidence="8">ATCC 49179 / CCUG 28539 / NCTC 12436 / CS1</strain>
    </source>
</reference>
<gene>
    <name evidence="7" type="ordered locus">Hfelis_06650</name>
</gene>
<dbReference type="InterPro" id="IPR004960">
    <property type="entry name" value="LipA_acyltrans"/>
</dbReference>
<dbReference type="GO" id="GO:0009247">
    <property type="term" value="P:glycolipid biosynthetic process"/>
    <property type="evidence" value="ECO:0007669"/>
    <property type="project" value="UniProtKB-ARBA"/>
</dbReference>
<dbReference type="PANTHER" id="PTHR30606">
    <property type="entry name" value="LIPID A BIOSYNTHESIS LAUROYL ACYLTRANSFERASE"/>
    <property type="match status" value="1"/>
</dbReference>
<keyword evidence="2" id="KW-1003">Cell membrane</keyword>
<sequence length="312" mass="36097">MSVRREWGIFCAHALKWGANALGWILAKLPHRAFVCCVRGLGFVMAKLDRRRYWDARANLDFVFPEMGRAQKEAIIRRGYDNLAFIVLESVRVVFLPQEIYQARFSRINQRHIFDALQEDGQAVMMGLHFGYWEAMGTYLAQFYPAQERGSLGKLTKLDPLNTMLIQRREAFGVRFINKIGAFKELLKIYNRGKGLVGILVDQNISPKEGVEVEFFGHKATHTTIASILSRRYNISIVAIAVDFNEDYSHYTATYYPPIRAKNTSNAQADILEATQAQATLSEQIIREHPESWFWFHRRFKSTHPEIYQRPT</sequence>
<dbReference type="STRING" id="936155.HFELIS_06650"/>
<dbReference type="GO" id="GO:0016746">
    <property type="term" value="F:acyltransferase activity"/>
    <property type="evidence" value="ECO:0007669"/>
    <property type="project" value="UniProtKB-KW"/>
</dbReference>
<comment type="subcellular location">
    <subcellularLocation>
        <location evidence="1">Cell inner membrane</location>
    </subcellularLocation>
</comment>
<evidence type="ECO:0000313" key="8">
    <source>
        <dbReference type="Proteomes" id="UP000007934"/>
    </source>
</evidence>
<dbReference type="Pfam" id="PF03279">
    <property type="entry name" value="Lip_A_acyltrans"/>
    <property type="match status" value="1"/>
</dbReference>
<dbReference type="NCBIfam" id="NF006270">
    <property type="entry name" value="PRK08419.1"/>
    <property type="match status" value="1"/>
</dbReference>
<evidence type="ECO:0000256" key="3">
    <source>
        <dbReference type="ARBA" id="ARBA00022519"/>
    </source>
</evidence>
<keyword evidence="5" id="KW-0472">Membrane</keyword>
<dbReference type="RefSeq" id="WP_013469118.1">
    <property type="nucleotide sequence ID" value="NC_014810.2"/>
</dbReference>
<dbReference type="GeneID" id="36133373"/>
<keyword evidence="3" id="KW-0997">Cell inner membrane</keyword>
<evidence type="ECO:0000256" key="4">
    <source>
        <dbReference type="ARBA" id="ARBA00022679"/>
    </source>
</evidence>
<dbReference type="PANTHER" id="PTHR30606:SF9">
    <property type="entry name" value="LIPID A BIOSYNTHESIS LAUROYLTRANSFERASE"/>
    <property type="match status" value="1"/>
</dbReference>
<evidence type="ECO:0000256" key="1">
    <source>
        <dbReference type="ARBA" id="ARBA00004533"/>
    </source>
</evidence>
<dbReference type="CDD" id="cd07984">
    <property type="entry name" value="LPLAT_LABLAT-like"/>
    <property type="match status" value="1"/>
</dbReference>
<accession>E7AAS8</accession>
<dbReference type="AlphaFoldDB" id="E7AAS8"/>